<reference evidence="4" key="1">
    <citation type="submission" date="2016-11" db="EMBL/GenBank/DDBJ databases">
        <authorList>
            <person name="Varghese N."/>
            <person name="Submissions S."/>
        </authorList>
    </citation>
    <scope>NUCLEOTIDE SEQUENCE [LARGE SCALE GENOMIC DNA]</scope>
    <source>
        <strain evidence="4">DSM 9756</strain>
    </source>
</reference>
<dbReference type="PANTHER" id="PTHR37945:SF1">
    <property type="entry name" value="EXTRACELLULAR TUNGSTATE BINDING PROTEIN"/>
    <property type="match status" value="1"/>
</dbReference>
<dbReference type="EMBL" id="FQVB01000009">
    <property type="protein sequence ID" value="SHE99121.1"/>
    <property type="molecule type" value="Genomic_DNA"/>
</dbReference>
<gene>
    <name evidence="3" type="ORF">SAMN02745206_01163</name>
</gene>
<dbReference type="STRING" id="1121391.SAMN02745206_01163"/>
<keyword evidence="1" id="KW-0732">Signal</keyword>
<protein>
    <submittedName>
        <fullName evidence="3">Tungstate transport system substrate-binding protein</fullName>
    </submittedName>
</protein>
<feature type="domain" description="PBP" evidence="2">
    <location>
        <begin position="55"/>
        <end position="272"/>
    </location>
</feature>
<evidence type="ECO:0000256" key="1">
    <source>
        <dbReference type="SAM" id="SignalP"/>
    </source>
</evidence>
<accession>A0A1M4Y054</accession>
<evidence type="ECO:0000259" key="2">
    <source>
        <dbReference type="Pfam" id="PF12849"/>
    </source>
</evidence>
<sequence length="302" mass="33369">MVHKPCIREGDPKRKGTHMRRTRALFFALLVWLSTSAAAADPPCTAVYGNGQHLLRLATGSPGELGLLEELAAAFNADHDSRLCWIKAGSGKSLQLLRSGRVDMVMVHAPEAEKKAVSEGWATQRTLLASNEFYVVGPASDPASVRGATDVVDAYRRIAEAEAVFLSRGDNSGTHKKERMIWSKAGIQPRGRWYMVTGTFMWATLKKADEVGGYFMTDSSTWVAARKDLRGLRVLFRGDPLLVNVYHALCAPPQTTEGARLARRFIEFLASDQGQRIIRHYGVEQYGEPLYNDAAYAAQFAH</sequence>
<feature type="chain" id="PRO_5012273910" evidence="1">
    <location>
        <begin position="40"/>
        <end position="302"/>
    </location>
</feature>
<evidence type="ECO:0000313" key="4">
    <source>
        <dbReference type="Proteomes" id="UP000184076"/>
    </source>
</evidence>
<organism evidence="3 4">
    <name type="scientific">Desulfacinum infernum DSM 9756</name>
    <dbReference type="NCBI Taxonomy" id="1121391"/>
    <lineage>
        <taxon>Bacteria</taxon>
        <taxon>Pseudomonadati</taxon>
        <taxon>Thermodesulfobacteriota</taxon>
        <taxon>Syntrophobacteria</taxon>
        <taxon>Syntrophobacterales</taxon>
        <taxon>Syntrophobacteraceae</taxon>
        <taxon>Desulfacinum</taxon>
    </lineage>
</organism>
<dbReference type="AlphaFoldDB" id="A0A1M4Y054"/>
<dbReference type="SUPFAM" id="SSF53850">
    <property type="entry name" value="Periplasmic binding protein-like II"/>
    <property type="match status" value="1"/>
</dbReference>
<dbReference type="InterPro" id="IPR024370">
    <property type="entry name" value="PBP_domain"/>
</dbReference>
<name>A0A1M4Y054_9BACT</name>
<dbReference type="InterPro" id="IPR052738">
    <property type="entry name" value="ABC-Tungstate_binding"/>
</dbReference>
<proteinExistence type="predicted"/>
<dbReference type="Gene3D" id="3.40.190.10">
    <property type="entry name" value="Periplasmic binding protein-like II"/>
    <property type="match status" value="2"/>
</dbReference>
<dbReference type="PANTHER" id="PTHR37945">
    <property type="entry name" value="EXTRACELLULAR TUNGSTATE BINDING PROTEIN"/>
    <property type="match status" value="1"/>
</dbReference>
<keyword evidence="4" id="KW-1185">Reference proteome</keyword>
<feature type="signal peptide" evidence="1">
    <location>
        <begin position="1"/>
        <end position="39"/>
    </location>
</feature>
<dbReference type="Proteomes" id="UP000184076">
    <property type="component" value="Unassembled WGS sequence"/>
</dbReference>
<dbReference type="Pfam" id="PF12849">
    <property type="entry name" value="PBP_like_2"/>
    <property type="match status" value="1"/>
</dbReference>
<evidence type="ECO:0000313" key="3">
    <source>
        <dbReference type="EMBL" id="SHE99121.1"/>
    </source>
</evidence>